<comment type="caution">
    <text evidence="1">The sequence shown here is derived from an EMBL/GenBank/DDBJ whole genome shotgun (WGS) entry which is preliminary data.</text>
</comment>
<evidence type="ECO:0000313" key="1">
    <source>
        <dbReference type="EMBL" id="KAI3734954.1"/>
    </source>
</evidence>
<organism evidence="1 2">
    <name type="scientific">Arctium lappa</name>
    <name type="common">Greater burdock</name>
    <name type="synonym">Lappa major</name>
    <dbReference type="NCBI Taxonomy" id="4217"/>
    <lineage>
        <taxon>Eukaryota</taxon>
        <taxon>Viridiplantae</taxon>
        <taxon>Streptophyta</taxon>
        <taxon>Embryophyta</taxon>
        <taxon>Tracheophyta</taxon>
        <taxon>Spermatophyta</taxon>
        <taxon>Magnoliopsida</taxon>
        <taxon>eudicotyledons</taxon>
        <taxon>Gunneridae</taxon>
        <taxon>Pentapetalae</taxon>
        <taxon>asterids</taxon>
        <taxon>campanulids</taxon>
        <taxon>Asterales</taxon>
        <taxon>Asteraceae</taxon>
        <taxon>Carduoideae</taxon>
        <taxon>Cardueae</taxon>
        <taxon>Arctiinae</taxon>
        <taxon>Arctium</taxon>
    </lineage>
</organism>
<accession>A0ACB9CKW9</accession>
<dbReference type="EMBL" id="CM042050">
    <property type="protein sequence ID" value="KAI3734954.1"/>
    <property type="molecule type" value="Genomic_DNA"/>
</dbReference>
<proteinExistence type="predicted"/>
<protein>
    <submittedName>
        <fullName evidence="1">Uncharacterized protein</fullName>
    </submittedName>
</protein>
<gene>
    <name evidence="1" type="ORF">L6452_14436</name>
</gene>
<name>A0ACB9CKW9_ARCLA</name>
<evidence type="ECO:0000313" key="2">
    <source>
        <dbReference type="Proteomes" id="UP001055879"/>
    </source>
</evidence>
<dbReference type="Proteomes" id="UP001055879">
    <property type="component" value="Linkage Group LG04"/>
</dbReference>
<reference evidence="2" key="1">
    <citation type="journal article" date="2022" name="Mol. Ecol. Resour.">
        <title>The genomes of chicory, endive, great burdock and yacon provide insights into Asteraceae palaeo-polyploidization history and plant inulin production.</title>
        <authorList>
            <person name="Fan W."/>
            <person name="Wang S."/>
            <person name="Wang H."/>
            <person name="Wang A."/>
            <person name="Jiang F."/>
            <person name="Liu H."/>
            <person name="Zhao H."/>
            <person name="Xu D."/>
            <person name="Zhang Y."/>
        </authorList>
    </citation>
    <scope>NUCLEOTIDE SEQUENCE [LARGE SCALE GENOMIC DNA]</scope>
    <source>
        <strain evidence="2">cv. Niubang</strain>
    </source>
</reference>
<reference evidence="1 2" key="2">
    <citation type="journal article" date="2022" name="Mol. Ecol. Resour.">
        <title>The genomes of chicory, endive, great burdock and yacon provide insights into Asteraceae paleo-polyploidization history and plant inulin production.</title>
        <authorList>
            <person name="Fan W."/>
            <person name="Wang S."/>
            <person name="Wang H."/>
            <person name="Wang A."/>
            <person name="Jiang F."/>
            <person name="Liu H."/>
            <person name="Zhao H."/>
            <person name="Xu D."/>
            <person name="Zhang Y."/>
        </authorList>
    </citation>
    <scope>NUCLEOTIDE SEQUENCE [LARGE SCALE GENOMIC DNA]</scope>
    <source>
        <strain evidence="2">cv. Niubang</strain>
    </source>
</reference>
<keyword evidence="2" id="KW-1185">Reference proteome</keyword>
<sequence>MIEPPRFSIDVSYPTRPDSVPPFSAATVVTVSSGMYVFSKNLSEGLFLQIGVIGHEKSYEILCKTFDHEAKAVLEIQCSDRDKLLHILALLKLDLVQKKVLIFTNTIDTGFRLKLFLEHFGIKSSVLNAELPVNSRLHILEFDVYWWSR</sequence>